<dbReference type="STRING" id="560555.BST30_25690"/>
<evidence type="ECO:0000313" key="2">
    <source>
        <dbReference type="Proteomes" id="UP000192760"/>
    </source>
</evidence>
<name>A0A1X0F9J1_MYCNT</name>
<accession>A0A1X0F9J1</accession>
<dbReference type="InterPro" id="IPR036412">
    <property type="entry name" value="HAD-like_sf"/>
</dbReference>
<dbReference type="Proteomes" id="UP000192760">
    <property type="component" value="Unassembled WGS sequence"/>
</dbReference>
<dbReference type="EMBL" id="MVHW01000045">
    <property type="protein sequence ID" value="ORA98481.1"/>
    <property type="molecule type" value="Genomic_DNA"/>
</dbReference>
<dbReference type="AlphaFoldDB" id="A0A1X0F9J1"/>
<gene>
    <name evidence="1" type="ORF">BST30_25690</name>
</gene>
<proteinExistence type="predicted"/>
<dbReference type="InterPro" id="IPR023214">
    <property type="entry name" value="HAD_sf"/>
</dbReference>
<comment type="caution">
    <text evidence="1">The sequence shown here is derived from an EMBL/GenBank/DDBJ whole genome shotgun (WGS) entry which is preliminary data.</text>
</comment>
<dbReference type="SUPFAM" id="SSF56784">
    <property type="entry name" value="HAD-like"/>
    <property type="match status" value="1"/>
</dbReference>
<evidence type="ECO:0000313" key="1">
    <source>
        <dbReference type="EMBL" id="ORA98481.1"/>
    </source>
</evidence>
<protein>
    <submittedName>
        <fullName evidence="1">Uncharacterized protein</fullName>
    </submittedName>
</protein>
<dbReference type="Gene3D" id="3.40.50.1000">
    <property type="entry name" value="HAD superfamily/HAD-like"/>
    <property type="match status" value="1"/>
</dbReference>
<organism evidence="1 2">
    <name type="scientific">Mycobacterium mantenii</name>
    <dbReference type="NCBI Taxonomy" id="560555"/>
    <lineage>
        <taxon>Bacteria</taxon>
        <taxon>Bacillati</taxon>
        <taxon>Actinomycetota</taxon>
        <taxon>Actinomycetes</taxon>
        <taxon>Mycobacteriales</taxon>
        <taxon>Mycobacteriaceae</taxon>
        <taxon>Mycobacterium</taxon>
        <taxon>Mycobacterium avium complex (MAC)</taxon>
    </lineage>
</organism>
<sequence>MEFLPHNTIAVGDAENDLSLFGIRRIGAAVADAVPSVKEHADLVLDAPRHLRRRNLDPDTRKPGPRLARNEELTWLITVTLKSLNVCSVQRCTCVCAGRQKNVNRNVRPLRKSQNDHTESARRARNRSWGLRLGLRDSVVLESHAQLPTTAGCEASRVSCTLGVL</sequence>
<dbReference type="Pfam" id="PF08282">
    <property type="entry name" value="Hydrolase_3"/>
    <property type="match status" value="1"/>
</dbReference>
<reference evidence="1 2" key="1">
    <citation type="submission" date="2017-02" db="EMBL/GenBank/DDBJ databases">
        <title>The new phylogeny of genus Mycobacterium.</title>
        <authorList>
            <person name="Tortoli E."/>
            <person name="Trovato A."/>
            <person name="Cirillo D.M."/>
        </authorList>
    </citation>
    <scope>NUCLEOTIDE SEQUENCE [LARGE SCALE GENOMIC DNA]</scope>
    <source>
        <strain evidence="1 2">DSM 45255</strain>
    </source>
</reference>